<evidence type="ECO:0000259" key="1">
    <source>
        <dbReference type="Pfam" id="PF13338"/>
    </source>
</evidence>
<proteinExistence type="predicted"/>
<comment type="caution">
    <text evidence="2">The sequence shown here is derived from an EMBL/GenBank/DDBJ whole genome shotgun (WGS) entry which is preliminary data.</text>
</comment>
<feature type="domain" description="AbiEi antitoxin N-terminal" evidence="1">
    <location>
        <begin position="11"/>
        <end position="59"/>
    </location>
</feature>
<dbReference type="EMBL" id="PFKO01000083">
    <property type="protein sequence ID" value="PIY33399.1"/>
    <property type="molecule type" value="Genomic_DNA"/>
</dbReference>
<name>A0A2M7PS05_9BACT</name>
<dbReference type="Proteomes" id="UP000230646">
    <property type="component" value="Unassembled WGS sequence"/>
</dbReference>
<dbReference type="InterPro" id="IPR025159">
    <property type="entry name" value="AbiEi_N"/>
</dbReference>
<dbReference type="AlphaFoldDB" id="A0A2M7PS05"/>
<accession>A0A2M7PS05</accession>
<reference evidence="2 3" key="1">
    <citation type="submission" date="2017-09" db="EMBL/GenBank/DDBJ databases">
        <title>Depth-based differentiation of microbial function through sediment-hosted aquifers and enrichment of novel symbionts in the deep terrestrial subsurface.</title>
        <authorList>
            <person name="Probst A.J."/>
            <person name="Ladd B."/>
            <person name="Jarett J.K."/>
            <person name="Geller-Mcgrath D.E."/>
            <person name="Sieber C.M."/>
            <person name="Emerson J.B."/>
            <person name="Anantharaman K."/>
            <person name="Thomas B.C."/>
            <person name="Malmstrom R."/>
            <person name="Stieglmeier M."/>
            <person name="Klingl A."/>
            <person name="Woyke T."/>
            <person name="Ryan C.M."/>
            <person name="Banfield J.F."/>
        </authorList>
    </citation>
    <scope>NUCLEOTIDE SEQUENCE [LARGE SCALE GENOMIC DNA]</scope>
    <source>
        <strain evidence="2">CG_4_10_14_3_um_filter_34_13</strain>
    </source>
</reference>
<dbReference type="Pfam" id="PF13338">
    <property type="entry name" value="AbiEi_4"/>
    <property type="match status" value="1"/>
</dbReference>
<evidence type="ECO:0000313" key="3">
    <source>
        <dbReference type="Proteomes" id="UP000230646"/>
    </source>
</evidence>
<dbReference type="RefSeq" id="WP_406606987.1">
    <property type="nucleotide sequence ID" value="NZ_PFKO01000083.1"/>
</dbReference>
<protein>
    <recommendedName>
        <fullName evidence="1">AbiEi antitoxin N-terminal domain-containing protein</fullName>
    </recommendedName>
</protein>
<organism evidence="2 3">
    <name type="scientific">Candidatus Infernicultor aquiphilus</name>
    <dbReference type="NCBI Taxonomy" id="1805029"/>
    <lineage>
        <taxon>Bacteria</taxon>
        <taxon>Pseudomonadati</taxon>
        <taxon>Atribacterota</taxon>
        <taxon>Candidatus Phoenicimicrobiia</taxon>
        <taxon>Candidatus Pheonicimicrobiales</taxon>
        <taxon>Candidatus Phoenicimicrobiaceae</taxon>
        <taxon>Candidatus Infernicultor</taxon>
    </lineage>
</organism>
<gene>
    <name evidence="2" type="ORF">COZ07_02300</name>
</gene>
<sequence length="214" mass="25101">MRNGKKRSKTIIELVEKLPVFTFNDFLGVEESRSYLRMVLHRYEKRGKLLRLKKGIYTNTAYIERLKNRGEMEVFTDFIANFIYSPSYLSLETILYRHNLLTEIPVNLTSVSKNKTAFFNNKLGNFIYHTIKPSLFCGFELSEESGFSIIRATKAKAMFDFLYLRKNILPNKEAVRELRLNKENLSRDDIKELNKHVALEGSKKLKIILSYLLD</sequence>
<evidence type="ECO:0000313" key="2">
    <source>
        <dbReference type="EMBL" id="PIY33399.1"/>
    </source>
</evidence>